<feature type="transmembrane region" description="Helical" evidence="1">
    <location>
        <begin position="138"/>
        <end position="161"/>
    </location>
</feature>
<name>A0ABN3DDV1_9MICO</name>
<reference evidence="2 3" key="1">
    <citation type="journal article" date="2019" name="Int. J. Syst. Evol. Microbiol.">
        <title>The Global Catalogue of Microorganisms (GCM) 10K type strain sequencing project: providing services to taxonomists for standard genome sequencing and annotation.</title>
        <authorList>
            <consortium name="The Broad Institute Genomics Platform"/>
            <consortium name="The Broad Institute Genome Sequencing Center for Infectious Disease"/>
            <person name="Wu L."/>
            <person name="Ma J."/>
        </authorList>
    </citation>
    <scope>NUCLEOTIDE SEQUENCE [LARGE SCALE GENOMIC DNA]</scope>
    <source>
        <strain evidence="2 3">JCM 16117</strain>
    </source>
</reference>
<dbReference type="Proteomes" id="UP001500929">
    <property type="component" value="Unassembled WGS sequence"/>
</dbReference>
<feature type="transmembrane region" description="Helical" evidence="1">
    <location>
        <begin position="79"/>
        <end position="99"/>
    </location>
</feature>
<organism evidence="2 3">
    <name type="scientific">Herbiconiux moechotypicola</name>
    <dbReference type="NCBI Taxonomy" id="637393"/>
    <lineage>
        <taxon>Bacteria</taxon>
        <taxon>Bacillati</taxon>
        <taxon>Actinomycetota</taxon>
        <taxon>Actinomycetes</taxon>
        <taxon>Micrococcales</taxon>
        <taxon>Microbacteriaceae</taxon>
        <taxon>Herbiconiux</taxon>
    </lineage>
</organism>
<sequence>MDTLFAVLHVVGAVFIVGPMAILPMTAMRALRSGQLAQVATLAKSTTIFTYLSLVVIVLGFGLVGMADPRYELSLTTPWVLASIVLSLAAVVLNLALVVPAMKRAAAGTASGTATDAVASSTVAVAGAPTASPGRSGYAVISAGSGVVSLLLLAVVVLMVWKP</sequence>
<feature type="transmembrane region" description="Helical" evidence="1">
    <location>
        <begin position="48"/>
        <end position="67"/>
    </location>
</feature>
<evidence type="ECO:0008006" key="4">
    <source>
        <dbReference type="Google" id="ProtNLM"/>
    </source>
</evidence>
<evidence type="ECO:0000256" key="1">
    <source>
        <dbReference type="SAM" id="Phobius"/>
    </source>
</evidence>
<evidence type="ECO:0000313" key="3">
    <source>
        <dbReference type="Proteomes" id="UP001500929"/>
    </source>
</evidence>
<proteinExistence type="predicted"/>
<keyword evidence="1" id="KW-0472">Membrane</keyword>
<comment type="caution">
    <text evidence="2">The sequence shown here is derived from an EMBL/GenBank/DDBJ whole genome shotgun (WGS) entry which is preliminary data.</text>
</comment>
<keyword evidence="1" id="KW-0812">Transmembrane</keyword>
<dbReference type="InterPro" id="IPR018729">
    <property type="entry name" value="DUF2269_transmembrane"/>
</dbReference>
<keyword evidence="1" id="KW-1133">Transmembrane helix</keyword>
<keyword evidence="3" id="KW-1185">Reference proteome</keyword>
<protein>
    <recommendedName>
        <fullName evidence="4">DUF2269 family protein</fullName>
    </recommendedName>
</protein>
<evidence type="ECO:0000313" key="2">
    <source>
        <dbReference type="EMBL" id="GAA2228179.1"/>
    </source>
</evidence>
<feature type="transmembrane region" description="Helical" evidence="1">
    <location>
        <begin position="6"/>
        <end position="27"/>
    </location>
</feature>
<gene>
    <name evidence="2" type="ORF">GCM10009851_10650</name>
</gene>
<dbReference type="RefSeq" id="WP_259478576.1">
    <property type="nucleotide sequence ID" value="NZ_BAAAQY010000003.1"/>
</dbReference>
<dbReference type="EMBL" id="BAAAQY010000003">
    <property type="protein sequence ID" value="GAA2228179.1"/>
    <property type="molecule type" value="Genomic_DNA"/>
</dbReference>
<accession>A0ABN3DDV1</accession>
<dbReference type="Pfam" id="PF10027">
    <property type="entry name" value="DUF2269"/>
    <property type="match status" value="1"/>
</dbReference>